<dbReference type="Pfam" id="PF01510">
    <property type="entry name" value="Amidase_2"/>
    <property type="match status" value="1"/>
</dbReference>
<evidence type="ECO:0000313" key="4">
    <source>
        <dbReference type="EMBL" id="SPM29888.1"/>
    </source>
</evidence>
<dbReference type="SUPFAM" id="SSF55846">
    <property type="entry name" value="N-acetylmuramoyl-L-alanine amidase-like"/>
    <property type="match status" value="1"/>
</dbReference>
<dbReference type="InterPro" id="IPR006619">
    <property type="entry name" value="PGRP_domain_met/bac"/>
</dbReference>
<dbReference type="InterPro" id="IPR036505">
    <property type="entry name" value="Amidase/PGRP_sf"/>
</dbReference>
<reference evidence="4 5" key="1">
    <citation type="submission" date="2017-01" db="EMBL/GenBank/DDBJ databases">
        <authorList>
            <consortium name="Urmite Genomes"/>
        </authorList>
    </citation>
    <scope>NUCLEOTIDE SEQUENCE [LARGE SCALE GENOMIC DNA]</scope>
    <source>
        <strain evidence="4 5">AB308</strain>
    </source>
</reference>
<feature type="region of interest" description="Disordered" evidence="2">
    <location>
        <begin position="526"/>
        <end position="554"/>
    </location>
</feature>
<dbReference type="STRING" id="1841859.GCA_900157385_03385"/>
<dbReference type="AlphaFoldDB" id="A0A2U3NEE4"/>
<feature type="compositionally biased region" description="Low complexity" evidence="2">
    <location>
        <begin position="96"/>
        <end position="109"/>
    </location>
</feature>
<dbReference type="SMART" id="SM00701">
    <property type="entry name" value="PGRP"/>
    <property type="match status" value="1"/>
</dbReference>
<dbReference type="Gene3D" id="3.40.80.10">
    <property type="entry name" value="Peptidoglycan recognition protein-like"/>
    <property type="match status" value="1"/>
</dbReference>
<evidence type="ECO:0000256" key="1">
    <source>
        <dbReference type="ARBA" id="ARBA00007553"/>
    </source>
</evidence>
<dbReference type="GO" id="GO:0008745">
    <property type="term" value="F:N-acetylmuramoyl-L-alanine amidase activity"/>
    <property type="evidence" value="ECO:0007669"/>
    <property type="project" value="InterPro"/>
</dbReference>
<dbReference type="FunFam" id="3.40.80.10:FF:000011">
    <property type="entry name" value="N-acetylmuramoyl-L-alanine amidase"/>
    <property type="match status" value="1"/>
</dbReference>
<keyword evidence="5" id="KW-1185">Reference proteome</keyword>
<gene>
    <name evidence="4" type="ORF">MTAB308_3383</name>
</gene>
<dbReference type="InterPro" id="IPR013207">
    <property type="entry name" value="LGFP"/>
</dbReference>
<proteinExistence type="inferred from homology"/>
<sequence length="554" mass="58205">MLLTAMAATVVIVAWVGHATHDRGAPEPPRTQDTQLVEQPLIGLGGGVTVRELTQGKPFSLVALTGDLAGTSTRVRAKRPDGSWGPWYQTEYETAAPDAAPVGDDAAAPTGRPVDPSEGPRSTDPVFVGTTTTVQIAVTRPMDAAVTLGAPPAGAGPGAVAPPDGLGYKPVSREQPFGQNISAILISPPQAPARTHWTPPTGVMMPGQPPAIISRAEWGADESLRCGSPQYDNGIRAAVVHHTAGSNDYSPLESAGIVKAIYTYHSKTLGWCDIAYNALVDKYGQVFEGSAGGLTKAVEAFHTGGFNRNTWGVAMIGNFDDVPPTPIQLRTVGRLLGWRLGMDGVDPKGTVALESAGSHYTTYAAGTIANLPTIFTHRDVGNTDCPGNAAYALMDEIRDIASHFNDPPEELINALKGGAIYDHWLAMGGMNSVLGAPTSPEDNAEGNARFAEFAKGAMYWSPEIGPQPVTGAIYDAWASLSYERGPLGLPNSAEIQEPLQITQNFQHGTLNYERLTGNVTSVVDGITTPLSTQSPSGPDVPPEHFSLPSHPAAT</sequence>
<dbReference type="PANTHER" id="PTHR11022:SF41">
    <property type="entry name" value="PEPTIDOGLYCAN-RECOGNITION PROTEIN LC-RELATED"/>
    <property type="match status" value="1"/>
</dbReference>
<dbReference type="Pfam" id="PF08310">
    <property type="entry name" value="LGFP"/>
    <property type="match status" value="1"/>
</dbReference>
<organism evidence="4 5">
    <name type="scientific">Mycobacterium terramassiliense</name>
    <dbReference type="NCBI Taxonomy" id="1841859"/>
    <lineage>
        <taxon>Bacteria</taxon>
        <taxon>Bacillati</taxon>
        <taxon>Actinomycetota</taxon>
        <taxon>Actinomycetes</taxon>
        <taxon>Mycobacteriales</taxon>
        <taxon>Mycobacteriaceae</taxon>
        <taxon>Mycobacterium</taxon>
    </lineage>
</organism>
<dbReference type="GO" id="GO:0008270">
    <property type="term" value="F:zinc ion binding"/>
    <property type="evidence" value="ECO:0007669"/>
    <property type="project" value="InterPro"/>
</dbReference>
<feature type="domain" description="Peptidoglycan recognition protein family" evidence="3">
    <location>
        <begin position="210"/>
        <end position="358"/>
    </location>
</feature>
<feature type="region of interest" description="Disordered" evidence="2">
    <location>
        <begin position="96"/>
        <end position="127"/>
    </location>
</feature>
<dbReference type="CDD" id="cd06583">
    <property type="entry name" value="PGRP"/>
    <property type="match status" value="1"/>
</dbReference>
<evidence type="ECO:0000259" key="3">
    <source>
        <dbReference type="SMART" id="SM00701"/>
    </source>
</evidence>
<accession>A0A2U3NEE4</accession>
<evidence type="ECO:0000313" key="5">
    <source>
        <dbReference type="Proteomes" id="UP000241595"/>
    </source>
</evidence>
<dbReference type="Proteomes" id="UP000241595">
    <property type="component" value="Unassembled WGS sequence"/>
</dbReference>
<dbReference type="EMBL" id="FTRV01000015">
    <property type="protein sequence ID" value="SPM29888.1"/>
    <property type="molecule type" value="Genomic_DNA"/>
</dbReference>
<dbReference type="OrthoDB" id="514320at2"/>
<dbReference type="InterPro" id="IPR002502">
    <property type="entry name" value="Amidase_domain"/>
</dbReference>
<dbReference type="InterPro" id="IPR015510">
    <property type="entry name" value="PGRP"/>
</dbReference>
<name>A0A2U3NEE4_9MYCO</name>
<comment type="similarity">
    <text evidence="1">Belongs to the N-acetylmuramoyl-L-alanine amidase 2 family.</text>
</comment>
<protein>
    <submittedName>
        <fullName evidence="4">N-acetylmuramoyl-L-alanine amidase</fullName>
    </submittedName>
</protein>
<dbReference type="PANTHER" id="PTHR11022">
    <property type="entry name" value="PEPTIDOGLYCAN RECOGNITION PROTEIN"/>
    <property type="match status" value="1"/>
</dbReference>
<evidence type="ECO:0000256" key="2">
    <source>
        <dbReference type="SAM" id="MobiDB-lite"/>
    </source>
</evidence>
<dbReference type="GO" id="GO:0009253">
    <property type="term" value="P:peptidoglycan catabolic process"/>
    <property type="evidence" value="ECO:0007669"/>
    <property type="project" value="InterPro"/>
</dbReference>